<dbReference type="PANTHER" id="PTHR23077">
    <property type="entry name" value="AAA-FAMILY ATPASE"/>
    <property type="match status" value="1"/>
</dbReference>
<evidence type="ECO:0000259" key="3">
    <source>
        <dbReference type="SMART" id="SM00382"/>
    </source>
</evidence>
<dbReference type="AlphaFoldDB" id="A0A6G0XP39"/>
<protein>
    <recommendedName>
        <fullName evidence="3">AAA+ ATPase domain-containing protein</fullName>
    </recommendedName>
</protein>
<dbReference type="FunFam" id="3.40.50.300:FF:001921">
    <property type="entry name" value="AAA ATPase domain-containing protein"/>
    <property type="match status" value="1"/>
</dbReference>
<dbReference type="Gene3D" id="1.10.8.60">
    <property type="match status" value="2"/>
</dbReference>
<dbReference type="InterPro" id="IPR003959">
    <property type="entry name" value="ATPase_AAA_core"/>
</dbReference>
<keyword evidence="2" id="KW-0067">ATP-binding</keyword>
<dbReference type="EMBL" id="VJMJ01000030">
    <property type="protein sequence ID" value="KAF0742183.1"/>
    <property type="molecule type" value="Genomic_DNA"/>
</dbReference>
<organism evidence="4 5">
    <name type="scientific">Aphanomyces euteiches</name>
    <dbReference type="NCBI Taxonomy" id="100861"/>
    <lineage>
        <taxon>Eukaryota</taxon>
        <taxon>Sar</taxon>
        <taxon>Stramenopiles</taxon>
        <taxon>Oomycota</taxon>
        <taxon>Saprolegniomycetes</taxon>
        <taxon>Saprolegniales</taxon>
        <taxon>Verrucalvaceae</taxon>
        <taxon>Aphanomyces</taxon>
    </lineage>
</organism>
<evidence type="ECO:0000313" key="4">
    <source>
        <dbReference type="EMBL" id="KAF0742183.1"/>
    </source>
</evidence>
<dbReference type="Pfam" id="PF17862">
    <property type="entry name" value="AAA_lid_3"/>
    <property type="match status" value="1"/>
</dbReference>
<dbReference type="Proteomes" id="UP000481153">
    <property type="component" value="Unassembled WGS sequence"/>
</dbReference>
<feature type="domain" description="AAA+ ATPase" evidence="3">
    <location>
        <begin position="313"/>
        <end position="458"/>
    </location>
</feature>
<dbReference type="InterPro" id="IPR050168">
    <property type="entry name" value="AAA_ATPase_domain"/>
</dbReference>
<keyword evidence="1" id="KW-0547">Nucleotide-binding</keyword>
<gene>
    <name evidence="4" type="ORF">Ae201684_002850</name>
</gene>
<sequence>MEVCQVSDDVKGSGGRGVSWRRPIVGLAASHDRVVQSHDDSIRFDSMATQDRMEILLAVRDASKEVDKDVRSFLYVDDDEDALHGLPLGSIVSIRRSADDDEPLAFARLQSKDALTPHESSSAPAIASYGLALALQSHFGLTPVESAEVDDEESVQVFRVQLDGVEMSIPTATHVVLHLPLLHKAPHAAKIVRSMERIAPQLLSGTLVWPNRLLRLTWRHQIDLATISLDVPIAFISSSSSISIETAPSSALPPAPLSVPDTLDAMIADIKQHMAGHDAAIRRVVSMLIHSLFSPPSQKSAHDAHEEALRSLSARSVLLSGVPGIGKTHFVNLLRSACSTHLGMSILSLSGPDLFQTKVGDSEKKLLDTFAAARQSAPTLLCIEDIDAMAAATPAASSNPSPLEQSLLGVLLACLDCVNSAASSRIFVIATTNRLEYVHDAIRRNGRLEHLETFRPPNQQDRAAMLAMICRQVDATPDILAQIAARTNGFVAADLLNLVREATLVSCRPGCRPGDLNDLAAVWEPALAVVKPSMLHGQALAARPTERPLLFGLDDALATLRVSLLQPLHDSSPFRTMGVLPPRGILVTGSSGVGKSQLLSVIAHDVGSLATCLTVQCTDLISKQVGGTEKALATLFATARAAAPCVLLFDQIESLAPVRGFDTTTEQTFDRVLSLLLLEMDGFASASPADMQRWSHAQFVQQHVVLVATTTSASLLDPSILRPGRFDIEISIEKPNEDARKQALMHLVEKTPVQWTEEIESKDSLVAWLAHKTEGATIGQLNAIFQDAAMASLRQSIDVDHLSPSALETACRHVMGDIRRDEEEEDVNELVSRMQQL</sequence>
<proteinExistence type="predicted"/>
<evidence type="ECO:0000256" key="2">
    <source>
        <dbReference type="ARBA" id="ARBA00022840"/>
    </source>
</evidence>
<dbReference type="GO" id="GO:0005737">
    <property type="term" value="C:cytoplasm"/>
    <property type="evidence" value="ECO:0007669"/>
    <property type="project" value="TreeGrafter"/>
</dbReference>
<evidence type="ECO:0000256" key="1">
    <source>
        <dbReference type="ARBA" id="ARBA00022741"/>
    </source>
</evidence>
<dbReference type="Gene3D" id="3.40.50.300">
    <property type="entry name" value="P-loop containing nucleotide triphosphate hydrolases"/>
    <property type="match status" value="2"/>
</dbReference>
<dbReference type="VEuPathDB" id="FungiDB:AeMF1_000774"/>
<dbReference type="CDD" id="cd19481">
    <property type="entry name" value="RecA-like_protease"/>
    <property type="match status" value="1"/>
</dbReference>
<reference evidence="4 5" key="1">
    <citation type="submission" date="2019-07" db="EMBL/GenBank/DDBJ databases">
        <title>Genomics analysis of Aphanomyces spp. identifies a new class of oomycete effector associated with host adaptation.</title>
        <authorList>
            <person name="Gaulin E."/>
        </authorList>
    </citation>
    <scope>NUCLEOTIDE SEQUENCE [LARGE SCALE GENOMIC DNA]</scope>
    <source>
        <strain evidence="4 5">ATCC 201684</strain>
    </source>
</reference>
<dbReference type="InterPro" id="IPR027417">
    <property type="entry name" value="P-loop_NTPase"/>
</dbReference>
<dbReference type="InterPro" id="IPR003593">
    <property type="entry name" value="AAA+_ATPase"/>
</dbReference>
<comment type="caution">
    <text evidence="4">The sequence shown here is derived from an EMBL/GenBank/DDBJ whole genome shotgun (WGS) entry which is preliminary data.</text>
</comment>
<dbReference type="GO" id="GO:0016887">
    <property type="term" value="F:ATP hydrolysis activity"/>
    <property type="evidence" value="ECO:0007669"/>
    <property type="project" value="InterPro"/>
</dbReference>
<dbReference type="GO" id="GO:0005524">
    <property type="term" value="F:ATP binding"/>
    <property type="evidence" value="ECO:0007669"/>
    <property type="project" value="UniProtKB-KW"/>
</dbReference>
<name>A0A6G0XP39_9STRA</name>
<accession>A0A6G0XP39</accession>
<dbReference type="SMART" id="SM00382">
    <property type="entry name" value="AAA"/>
    <property type="match status" value="2"/>
</dbReference>
<evidence type="ECO:0000313" key="5">
    <source>
        <dbReference type="Proteomes" id="UP000481153"/>
    </source>
</evidence>
<dbReference type="PANTHER" id="PTHR23077:SF27">
    <property type="entry name" value="ATPASE FAMILY GENE 2 PROTEIN HOMOLOG A"/>
    <property type="match status" value="1"/>
</dbReference>
<dbReference type="InterPro" id="IPR041569">
    <property type="entry name" value="AAA_lid_3"/>
</dbReference>
<dbReference type="SUPFAM" id="SSF52540">
    <property type="entry name" value="P-loop containing nucleoside triphosphate hydrolases"/>
    <property type="match status" value="2"/>
</dbReference>
<feature type="domain" description="AAA+ ATPase" evidence="3">
    <location>
        <begin position="581"/>
        <end position="736"/>
    </location>
</feature>
<dbReference type="Pfam" id="PF00004">
    <property type="entry name" value="AAA"/>
    <property type="match status" value="2"/>
</dbReference>
<keyword evidence="5" id="KW-1185">Reference proteome</keyword>